<reference evidence="2 3" key="1">
    <citation type="journal article" date="2010" name="Science">
        <title>Genomic comparison of the ants Camponotus floridanus and Harpegnathos saltator.</title>
        <authorList>
            <person name="Bonasio R."/>
            <person name="Zhang G."/>
            <person name="Ye C."/>
            <person name="Mutti N.S."/>
            <person name="Fang X."/>
            <person name="Qin N."/>
            <person name="Donahue G."/>
            <person name="Yang P."/>
            <person name="Li Q."/>
            <person name="Li C."/>
            <person name="Zhang P."/>
            <person name="Huang Z."/>
            <person name="Berger S.L."/>
            <person name="Reinberg D."/>
            <person name="Wang J."/>
            <person name="Liebig J."/>
        </authorList>
    </citation>
    <scope>NUCLEOTIDE SEQUENCE [LARGE SCALE GENOMIC DNA]</scope>
    <source>
        <strain evidence="3">C129</strain>
    </source>
</reference>
<sequence length="50" mass="5845">MKTFMLVACLLTLSYAGDPQILKTFYDNYGNCMNELNVQRCLKTFHSFEM</sequence>
<keyword evidence="1" id="KW-0732">Signal</keyword>
<protein>
    <submittedName>
        <fullName evidence="2">Uncharacterized protein</fullName>
    </submittedName>
</protein>
<feature type="signal peptide" evidence="1">
    <location>
        <begin position="1"/>
        <end position="16"/>
    </location>
</feature>
<organism evidence="3">
    <name type="scientific">Camponotus floridanus</name>
    <name type="common">Florida carpenter ant</name>
    <dbReference type="NCBI Taxonomy" id="104421"/>
    <lineage>
        <taxon>Eukaryota</taxon>
        <taxon>Metazoa</taxon>
        <taxon>Ecdysozoa</taxon>
        <taxon>Arthropoda</taxon>
        <taxon>Hexapoda</taxon>
        <taxon>Insecta</taxon>
        <taxon>Pterygota</taxon>
        <taxon>Neoptera</taxon>
        <taxon>Endopterygota</taxon>
        <taxon>Hymenoptera</taxon>
        <taxon>Apocrita</taxon>
        <taxon>Aculeata</taxon>
        <taxon>Formicoidea</taxon>
        <taxon>Formicidae</taxon>
        <taxon>Formicinae</taxon>
        <taxon>Camponotus</taxon>
    </lineage>
</organism>
<dbReference type="OrthoDB" id="7550349at2759"/>
<name>E2AQR8_CAMFO</name>
<evidence type="ECO:0000313" key="2">
    <source>
        <dbReference type="EMBL" id="EFN64221.1"/>
    </source>
</evidence>
<accession>E2AQR8</accession>
<dbReference type="InParanoid" id="E2AQR8"/>
<proteinExistence type="predicted"/>
<dbReference type="EMBL" id="GL441815">
    <property type="protein sequence ID" value="EFN64221.1"/>
    <property type="molecule type" value="Genomic_DNA"/>
</dbReference>
<feature type="chain" id="PRO_5003157490" evidence="1">
    <location>
        <begin position="17"/>
        <end position="50"/>
    </location>
</feature>
<dbReference type="Proteomes" id="UP000000311">
    <property type="component" value="Unassembled WGS sequence"/>
</dbReference>
<evidence type="ECO:0000313" key="3">
    <source>
        <dbReference type="Proteomes" id="UP000000311"/>
    </source>
</evidence>
<gene>
    <name evidence="2" type="ORF">EAG_06176</name>
</gene>
<evidence type="ECO:0000256" key="1">
    <source>
        <dbReference type="SAM" id="SignalP"/>
    </source>
</evidence>
<keyword evidence="3" id="KW-1185">Reference proteome</keyword>
<dbReference type="AlphaFoldDB" id="E2AQR8"/>